<dbReference type="AlphaFoldDB" id="A0A378IQ39"/>
<evidence type="ECO:0000313" key="3">
    <source>
        <dbReference type="Proteomes" id="UP000254033"/>
    </source>
</evidence>
<sequence>MCQLLGITRHGYYSYQKCQRDKPDVPEHQELIGWVKQIAEASHYCYGSRRMKNALNALGYPVGLDVVKQKFTTQLSNFH</sequence>
<feature type="domain" description="HTH-like" evidence="1">
    <location>
        <begin position="29"/>
        <end position="67"/>
    </location>
</feature>
<evidence type="ECO:0000313" key="2">
    <source>
        <dbReference type="EMBL" id="STX37328.1"/>
    </source>
</evidence>
<reference evidence="2 3" key="1">
    <citation type="submission" date="2018-06" db="EMBL/GenBank/DDBJ databases">
        <authorList>
            <consortium name="Pathogen Informatics"/>
            <person name="Doyle S."/>
        </authorList>
    </citation>
    <scope>NUCLEOTIDE SEQUENCE [LARGE SCALE GENOMIC DNA]</scope>
    <source>
        <strain evidence="2 3">NCTC11978</strain>
    </source>
</reference>
<proteinExistence type="predicted"/>
<dbReference type="InterPro" id="IPR025948">
    <property type="entry name" value="HTH-like_dom"/>
</dbReference>
<dbReference type="Proteomes" id="UP000254033">
    <property type="component" value="Unassembled WGS sequence"/>
</dbReference>
<gene>
    <name evidence="2" type="ORF">NCTC11978_00490</name>
</gene>
<dbReference type="EMBL" id="UGNY01000001">
    <property type="protein sequence ID" value="STX37328.1"/>
    <property type="molecule type" value="Genomic_DNA"/>
</dbReference>
<name>A0A378IQ39_9GAMM</name>
<organism evidence="2 3">
    <name type="scientific">Legionella feeleii</name>
    <dbReference type="NCBI Taxonomy" id="453"/>
    <lineage>
        <taxon>Bacteria</taxon>
        <taxon>Pseudomonadati</taxon>
        <taxon>Pseudomonadota</taxon>
        <taxon>Gammaproteobacteria</taxon>
        <taxon>Legionellales</taxon>
        <taxon>Legionellaceae</taxon>
        <taxon>Legionella</taxon>
    </lineage>
</organism>
<evidence type="ECO:0000259" key="1">
    <source>
        <dbReference type="Pfam" id="PF13276"/>
    </source>
</evidence>
<protein>
    <submittedName>
        <fullName evidence="2">Integrase</fullName>
    </submittedName>
</protein>
<dbReference type="Pfam" id="PF13276">
    <property type="entry name" value="HTH_21"/>
    <property type="match status" value="1"/>
</dbReference>
<accession>A0A378IQ39</accession>